<name>A0A2U0UNV5_9BACT</name>
<proteinExistence type="predicted"/>
<dbReference type="Proteomes" id="UP000245870">
    <property type="component" value="Unassembled WGS sequence"/>
</dbReference>
<dbReference type="Gene3D" id="3.10.450.410">
    <property type="match status" value="1"/>
</dbReference>
<dbReference type="EMBL" id="QENY01000001">
    <property type="protein sequence ID" value="PVX59336.1"/>
    <property type="molecule type" value="Genomic_DNA"/>
</dbReference>
<dbReference type="InterPro" id="IPR025590">
    <property type="entry name" value="DUF4348"/>
</dbReference>
<comment type="caution">
    <text evidence="1">The sequence shown here is derived from an EMBL/GenBank/DDBJ whole genome shotgun (WGS) entry which is preliminary data.</text>
</comment>
<organism evidence="1 2">
    <name type="scientific">Hallella colorans</name>
    <dbReference type="NCBI Taxonomy" id="1703337"/>
    <lineage>
        <taxon>Bacteria</taxon>
        <taxon>Pseudomonadati</taxon>
        <taxon>Bacteroidota</taxon>
        <taxon>Bacteroidia</taxon>
        <taxon>Bacteroidales</taxon>
        <taxon>Prevotellaceae</taxon>
        <taxon>Hallella</taxon>
    </lineage>
</organism>
<evidence type="ECO:0000313" key="1">
    <source>
        <dbReference type="EMBL" id="PVX59336.1"/>
    </source>
</evidence>
<gene>
    <name evidence="1" type="ORF">C7379_101106</name>
</gene>
<keyword evidence="2" id="KW-1185">Reference proteome</keyword>
<reference evidence="1 2" key="1">
    <citation type="submission" date="2018-05" db="EMBL/GenBank/DDBJ databases">
        <title>Genomic Encyclopedia of Type Strains, Phase IV (KMG-IV): sequencing the most valuable type-strain genomes for metagenomic binning, comparative biology and taxonomic classification.</title>
        <authorList>
            <person name="Goeker M."/>
        </authorList>
    </citation>
    <scope>NUCLEOTIDE SEQUENCE [LARGE SCALE GENOMIC DNA]</scope>
    <source>
        <strain evidence="1 2">DSM 100333</strain>
    </source>
</reference>
<dbReference type="AlphaFoldDB" id="A0A2U0UNV5"/>
<protein>
    <submittedName>
        <fullName evidence="1">Uncharacterized protein DUF4348</fullName>
    </submittedName>
</protein>
<dbReference type="Pfam" id="PF14254">
    <property type="entry name" value="DUF4348"/>
    <property type="match status" value="1"/>
</dbReference>
<sequence>MLTFAYVYERFDMRKELVIVFWSLLTLTFFISNGCSNKKPMSTDSILTDSTELDTTSQDTIENVIAETPMPKAADELFDDFIFNFAANRKLQRKRIIFPLPVFRDNKMTKKIEEANWKIDHFFMPQEYYTLILDNQKQQKLVKDTTVKHVVIERIYLNKQTVEAFLFDRLNGEWKLTSIHYQNIMQNKNADFLKFYKQFSEDPDFQIASMAEEVEFSAPDPNDDFGNITGIMMPQQWPDFKPELIPSNVIYNILYSPQSVKSNRKIFVIRGIANGFEMEMDFKKKGNHWKLTRFNG</sequence>
<evidence type="ECO:0000313" key="2">
    <source>
        <dbReference type="Proteomes" id="UP000245870"/>
    </source>
</evidence>
<accession>A0A2U0UNV5</accession>